<accession>A0A1G7III3</accession>
<evidence type="ECO:0000256" key="1">
    <source>
        <dbReference type="SAM" id="MobiDB-lite"/>
    </source>
</evidence>
<keyword evidence="2" id="KW-0732">Signal</keyword>
<feature type="region of interest" description="Disordered" evidence="1">
    <location>
        <begin position="114"/>
        <end position="151"/>
    </location>
</feature>
<feature type="signal peptide" evidence="2">
    <location>
        <begin position="1"/>
        <end position="24"/>
    </location>
</feature>
<name>A0A1G7III3_RHOCA</name>
<evidence type="ECO:0008006" key="5">
    <source>
        <dbReference type="Google" id="ProtNLM"/>
    </source>
</evidence>
<protein>
    <recommendedName>
        <fullName evidence="5">AAA+ family ATPase</fullName>
    </recommendedName>
</protein>
<evidence type="ECO:0000313" key="3">
    <source>
        <dbReference type="EMBL" id="SDF12344.1"/>
    </source>
</evidence>
<gene>
    <name evidence="3" type="ORF">SAMN04244550_01699</name>
</gene>
<evidence type="ECO:0000256" key="2">
    <source>
        <dbReference type="SAM" id="SignalP"/>
    </source>
</evidence>
<organism evidence="3 4">
    <name type="scientific">Rhodobacter capsulatus</name>
    <name type="common">Rhodopseudomonas capsulata</name>
    <dbReference type="NCBI Taxonomy" id="1061"/>
    <lineage>
        <taxon>Bacteria</taxon>
        <taxon>Pseudomonadati</taxon>
        <taxon>Pseudomonadota</taxon>
        <taxon>Alphaproteobacteria</taxon>
        <taxon>Rhodobacterales</taxon>
        <taxon>Rhodobacter group</taxon>
        <taxon>Rhodobacter</taxon>
    </lineage>
</organism>
<feature type="chain" id="PRO_5010296099" description="AAA+ family ATPase" evidence="2">
    <location>
        <begin position="25"/>
        <end position="151"/>
    </location>
</feature>
<dbReference type="RefSeq" id="WP_223230732.1">
    <property type="nucleotide sequence ID" value="NZ_CP061202.1"/>
</dbReference>
<proteinExistence type="predicted"/>
<feature type="compositionally biased region" description="Pro residues" evidence="1">
    <location>
        <begin position="30"/>
        <end position="46"/>
    </location>
</feature>
<feature type="region of interest" description="Disordered" evidence="1">
    <location>
        <begin position="30"/>
        <end position="52"/>
    </location>
</feature>
<sequence>MKPQPLLLASAALALALGGWFVWAEEAPQPVPPPVPPPVAEVPAPSPRDDMAAGKSLVERGADMFLRGLLEEMAPQIEDMQKGLGEAADKLGPKLREILALIDDVRNYQAPERLPNGDIVIRRLPDAPKPPPLPAPDDRAKPAMPGPVTDL</sequence>
<evidence type="ECO:0000313" key="4">
    <source>
        <dbReference type="Proteomes" id="UP000183812"/>
    </source>
</evidence>
<dbReference type="Proteomes" id="UP000183812">
    <property type="component" value="Unassembled WGS sequence"/>
</dbReference>
<dbReference type="EMBL" id="FNAY01000007">
    <property type="protein sequence ID" value="SDF12344.1"/>
    <property type="molecule type" value="Genomic_DNA"/>
</dbReference>
<reference evidence="3 4" key="1">
    <citation type="submission" date="2016-10" db="EMBL/GenBank/DDBJ databases">
        <authorList>
            <person name="de Groot N.N."/>
        </authorList>
    </citation>
    <scope>NUCLEOTIDE SEQUENCE [LARGE SCALE GENOMIC DNA]</scope>
    <source>
        <strain evidence="4">DSM 938 / 37b4</strain>
    </source>
</reference>
<dbReference type="AlphaFoldDB" id="A0A1G7III3"/>